<sequence length="801" mass="85844" precursor="true">MVSQDVRYALRTLRRNAGFTTFAILIVGLGIGASSTVFSVVNALLIRPLPFRDPGRLVWMANKDTSGLSGQTTQVGYFLDLKAGNQSFSDIAAYFAFYGVGDNKLTGDGEPERLSGVPVSQNFFPLLGVQPQLGRLFNDEECKWHGPKAVLLSHGLWERRFASDPHIVGRPLTLNDEPVTVIGVMPASFDFPAVFAPGSHIDLYFPFPMTAETNRWGNTLAMVGRLKPGVSVASAQAEVTALGVQLTRAHRERNDFEGRLSPLAEHVSGRIRPALLVLTFAVCVVMLIVCANLSNLLLARTASRQKEIAVRMALGAGRLRLMRQMLTESLVLSGGGALLGLLLAIGGTRALSHLESIGIPLLHNVQIDMTALGFILVMAVATGLVFGLAPALHIPAAAVHDALKETGRGSTEGHGRAWIRSALVISEVAFACVLLVGAGLLIRSFLRVLDVNMGFRPEHAAAIRVDPDKGYSTQAQQNVYFDEVLRRVREVPGIEAAGISDALPLGRNRTWGAPAKGQVYPKGKFPIAYVRVVSDGYIRAMGIPLRSGRDLSPQDTPTSEPVIMVNETLARTLWPGENAIGKIMRVNGERRVVGVVGDVRHLALEEGSGMEMYLPLRQGSDWSSADLVVRTTLPPAELAPAIRAALKPIQPNLPGNDFRPIQQLVDKAVSPRRLVVLLLGGFALFALVLASLGIYGVISYSVGQRTQEIGIRMALGASPADLQMRIMMQTLGLAAIGMVLGVSASWVLARALGGILFGVTAGDPVTFVGMPLVLIAVAALAGYLPARRASRIDPMLALRSS</sequence>
<feature type="transmembrane region" description="Helical" evidence="7">
    <location>
        <begin position="765"/>
        <end position="786"/>
    </location>
</feature>
<dbReference type="EMBL" id="CP000473">
    <property type="protein sequence ID" value="ABJ85537.1"/>
    <property type="molecule type" value="Genomic_DNA"/>
</dbReference>
<dbReference type="HOGENOM" id="CLU_009433_1_0_0"/>
<dbReference type="AlphaFoldDB" id="Q01XS8"/>
<feature type="domain" description="ABC3 transporter permease C-terminal" evidence="8">
    <location>
        <begin position="280"/>
        <end position="394"/>
    </location>
</feature>
<evidence type="ECO:0000256" key="4">
    <source>
        <dbReference type="ARBA" id="ARBA00022989"/>
    </source>
</evidence>
<evidence type="ECO:0000256" key="6">
    <source>
        <dbReference type="ARBA" id="ARBA00038076"/>
    </source>
</evidence>
<dbReference type="OrthoDB" id="127482at2"/>
<feature type="domain" description="MacB-like periplasmic core" evidence="9">
    <location>
        <begin position="422"/>
        <end position="647"/>
    </location>
</feature>
<evidence type="ECO:0000256" key="3">
    <source>
        <dbReference type="ARBA" id="ARBA00022692"/>
    </source>
</evidence>
<evidence type="ECO:0000313" key="10">
    <source>
        <dbReference type="EMBL" id="ABJ85537.1"/>
    </source>
</evidence>
<evidence type="ECO:0000256" key="7">
    <source>
        <dbReference type="SAM" id="Phobius"/>
    </source>
</evidence>
<keyword evidence="4 7" id="KW-1133">Transmembrane helix</keyword>
<comment type="similarity">
    <text evidence="6">Belongs to the ABC-4 integral membrane protein family.</text>
</comment>
<evidence type="ECO:0000259" key="9">
    <source>
        <dbReference type="Pfam" id="PF12704"/>
    </source>
</evidence>
<dbReference type="KEGG" id="sus:Acid_4578"/>
<dbReference type="Pfam" id="PF12704">
    <property type="entry name" value="MacB_PCD"/>
    <property type="match status" value="2"/>
</dbReference>
<dbReference type="NCBIfam" id="TIGR03434">
    <property type="entry name" value="ADOP"/>
    <property type="match status" value="1"/>
</dbReference>
<dbReference type="InterPro" id="IPR003838">
    <property type="entry name" value="ABC3_permease_C"/>
</dbReference>
<dbReference type="InterPro" id="IPR017800">
    <property type="entry name" value="ADOP"/>
</dbReference>
<dbReference type="STRING" id="234267.Acid_4578"/>
<gene>
    <name evidence="10" type="ordered locus">Acid_4578</name>
</gene>
<evidence type="ECO:0000256" key="2">
    <source>
        <dbReference type="ARBA" id="ARBA00022475"/>
    </source>
</evidence>
<dbReference type="Pfam" id="PF02687">
    <property type="entry name" value="FtsX"/>
    <property type="match status" value="2"/>
</dbReference>
<feature type="transmembrane region" description="Helical" evidence="7">
    <location>
        <begin position="674"/>
        <end position="698"/>
    </location>
</feature>
<evidence type="ECO:0008006" key="11">
    <source>
        <dbReference type="Google" id="ProtNLM"/>
    </source>
</evidence>
<dbReference type="InterPro" id="IPR050250">
    <property type="entry name" value="Macrolide_Exporter_MacB"/>
</dbReference>
<feature type="domain" description="ABC3 transporter permease C-terminal" evidence="8">
    <location>
        <begin position="682"/>
        <end position="794"/>
    </location>
</feature>
<keyword evidence="2" id="KW-1003">Cell membrane</keyword>
<dbReference type="PANTHER" id="PTHR30572">
    <property type="entry name" value="MEMBRANE COMPONENT OF TRANSPORTER-RELATED"/>
    <property type="match status" value="1"/>
</dbReference>
<reference evidence="10" key="1">
    <citation type="submission" date="2006-10" db="EMBL/GenBank/DDBJ databases">
        <title>Complete sequence of Solibacter usitatus Ellin6076.</title>
        <authorList>
            <consortium name="US DOE Joint Genome Institute"/>
            <person name="Copeland A."/>
            <person name="Lucas S."/>
            <person name="Lapidus A."/>
            <person name="Barry K."/>
            <person name="Detter J.C."/>
            <person name="Glavina del Rio T."/>
            <person name="Hammon N."/>
            <person name="Israni S."/>
            <person name="Dalin E."/>
            <person name="Tice H."/>
            <person name="Pitluck S."/>
            <person name="Thompson L.S."/>
            <person name="Brettin T."/>
            <person name="Bruce D."/>
            <person name="Han C."/>
            <person name="Tapia R."/>
            <person name="Gilna P."/>
            <person name="Schmutz J."/>
            <person name="Larimer F."/>
            <person name="Land M."/>
            <person name="Hauser L."/>
            <person name="Kyrpides N."/>
            <person name="Mikhailova N."/>
            <person name="Janssen P.H."/>
            <person name="Kuske C.R."/>
            <person name="Richardson P."/>
        </authorList>
    </citation>
    <scope>NUCLEOTIDE SEQUENCE</scope>
    <source>
        <strain evidence="10">Ellin6076</strain>
    </source>
</reference>
<feature type="transmembrane region" description="Helical" evidence="7">
    <location>
        <begin position="731"/>
        <end position="759"/>
    </location>
</feature>
<feature type="transmembrane region" description="Helical" evidence="7">
    <location>
        <begin position="21"/>
        <end position="46"/>
    </location>
</feature>
<evidence type="ECO:0000259" key="8">
    <source>
        <dbReference type="Pfam" id="PF02687"/>
    </source>
</evidence>
<feature type="transmembrane region" description="Helical" evidence="7">
    <location>
        <begin position="417"/>
        <end position="442"/>
    </location>
</feature>
<feature type="transmembrane region" description="Helical" evidence="7">
    <location>
        <begin position="371"/>
        <end position="396"/>
    </location>
</feature>
<dbReference type="GO" id="GO:0022857">
    <property type="term" value="F:transmembrane transporter activity"/>
    <property type="evidence" value="ECO:0007669"/>
    <property type="project" value="TreeGrafter"/>
</dbReference>
<organism evidence="10">
    <name type="scientific">Solibacter usitatus (strain Ellin6076)</name>
    <dbReference type="NCBI Taxonomy" id="234267"/>
    <lineage>
        <taxon>Bacteria</taxon>
        <taxon>Pseudomonadati</taxon>
        <taxon>Acidobacteriota</taxon>
        <taxon>Terriglobia</taxon>
        <taxon>Bryobacterales</taxon>
        <taxon>Solibacteraceae</taxon>
        <taxon>Candidatus Solibacter</taxon>
    </lineage>
</organism>
<evidence type="ECO:0000256" key="1">
    <source>
        <dbReference type="ARBA" id="ARBA00004651"/>
    </source>
</evidence>
<evidence type="ECO:0000256" key="5">
    <source>
        <dbReference type="ARBA" id="ARBA00023136"/>
    </source>
</evidence>
<feature type="transmembrane region" description="Helical" evidence="7">
    <location>
        <begin position="330"/>
        <end position="351"/>
    </location>
</feature>
<keyword evidence="5 7" id="KW-0472">Membrane</keyword>
<dbReference type="GO" id="GO:0005886">
    <property type="term" value="C:plasma membrane"/>
    <property type="evidence" value="ECO:0007669"/>
    <property type="project" value="UniProtKB-SubCell"/>
</dbReference>
<proteinExistence type="inferred from homology"/>
<dbReference type="InParanoid" id="Q01XS8"/>
<dbReference type="PANTHER" id="PTHR30572:SF4">
    <property type="entry name" value="ABC TRANSPORTER PERMEASE YTRF"/>
    <property type="match status" value="1"/>
</dbReference>
<dbReference type="eggNOG" id="COG0577">
    <property type="taxonomic scope" value="Bacteria"/>
</dbReference>
<dbReference type="InterPro" id="IPR025857">
    <property type="entry name" value="MacB_PCD"/>
</dbReference>
<accession>Q01XS8</accession>
<feature type="domain" description="MacB-like periplasmic core" evidence="9">
    <location>
        <begin position="20"/>
        <end position="242"/>
    </location>
</feature>
<comment type="subcellular location">
    <subcellularLocation>
        <location evidence="1">Cell membrane</location>
        <topology evidence="1">Multi-pass membrane protein</topology>
    </subcellularLocation>
</comment>
<keyword evidence="3 7" id="KW-0812">Transmembrane</keyword>
<name>Q01XS8_SOLUE</name>
<feature type="transmembrane region" description="Helical" evidence="7">
    <location>
        <begin position="274"/>
        <end position="298"/>
    </location>
</feature>
<protein>
    <recommendedName>
        <fullName evidence="11">Permease</fullName>
    </recommendedName>
</protein>